<proteinExistence type="predicted"/>
<comment type="caution">
    <text evidence="1">The sequence shown here is derived from an EMBL/GenBank/DDBJ whole genome shotgun (WGS) entry which is preliminary data.</text>
</comment>
<name>A0A9Q0IG75_9TELE</name>
<dbReference type="Proteomes" id="UP001148018">
    <property type="component" value="Unassembled WGS sequence"/>
</dbReference>
<accession>A0A9Q0IG75</accession>
<dbReference type="AlphaFoldDB" id="A0A9Q0IG75"/>
<evidence type="ECO:0000313" key="1">
    <source>
        <dbReference type="EMBL" id="KAJ3599382.1"/>
    </source>
</evidence>
<evidence type="ECO:0000313" key="2">
    <source>
        <dbReference type="Proteomes" id="UP001148018"/>
    </source>
</evidence>
<reference evidence="1" key="1">
    <citation type="submission" date="2022-07" db="EMBL/GenBank/DDBJ databases">
        <title>Chromosome-level genome of Muraenolepis orangiensis.</title>
        <authorList>
            <person name="Kim J."/>
        </authorList>
    </citation>
    <scope>NUCLEOTIDE SEQUENCE</scope>
    <source>
        <strain evidence="1">KU_S4_2022</strain>
        <tissue evidence="1">Muscle</tissue>
    </source>
</reference>
<protein>
    <submittedName>
        <fullName evidence="1">Uncharacterized protein</fullName>
    </submittedName>
</protein>
<sequence>MFKPTLDFSENLGELQTRERNNATITGHKTIQKVTNAPKNQRLVVWRAWRRSVKPEARRCSLDTESTAVVNLDLYSICEAEEEN</sequence>
<keyword evidence="2" id="KW-1185">Reference proteome</keyword>
<dbReference type="EMBL" id="JANIIK010000048">
    <property type="protein sequence ID" value="KAJ3599382.1"/>
    <property type="molecule type" value="Genomic_DNA"/>
</dbReference>
<gene>
    <name evidence="1" type="ORF">NHX12_033345</name>
</gene>
<organism evidence="1 2">
    <name type="scientific">Muraenolepis orangiensis</name>
    <name type="common">Patagonian moray cod</name>
    <dbReference type="NCBI Taxonomy" id="630683"/>
    <lineage>
        <taxon>Eukaryota</taxon>
        <taxon>Metazoa</taxon>
        <taxon>Chordata</taxon>
        <taxon>Craniata</taxon>
        <taxon>Vertebrata</taxon>
        <taxon>Euteleostomi</taxon>
        <taxon>Actinopterygii</taxon>
        <taxon>Neopterygii</taxon>
        <taxon>Teleostei</taxon>
        <taxon>Neoteleostei</taxon>
        <taxon>Acanthomorphata</taxon>
        <taxon>Zeiogadaria</taxon>
        <taxon>Gadariae</taxon>
        <taxon>Gadiformes</taxon>
        <taxon>Muraenolepidoidei</taxon>
        <taxon>Muraenolepididae</taxon>
        <taxon>Muraenolepis</taxon>
    </lineage>
</organism>